<reference evidence="3 4" key="1">
    <citation type="submission" date="2006-02" db="EMBL/GenBank/DDBJ databases">
        <authorList>
            <person name="Waterbury J."/>
            <person name="Ferriera S."/>
            <person name="Johnson J."/>
            <person name="Kravitz S."/>
            <person name="Halpern A."/>
            <person name="Remington K."/>
            <person name="Beeson K."/>
            <person name="Tran B."/>
            <person name="Rogers Y.-H."/>
            <person name="Friedman R."/>
            <person name="Venter J.C."/>
        </authorList>
    </citation>
    <scope>NUCLEOTIDE SEQUENCE [LARGE SCALE GENOMIC DNA]</scope>
    <source>
        <strain evidence="3 4">Nb-231</strain>
    </source>
</reference>
<dbReference type="eggNOG" id="COG3317">
    <property type="taxonomic scope" value="Bacteria"/>
</dbReference>
<dbReference type="STRING" id="314278.NB231_12374"/>
<proteinExistence type="predicted"/>
<dbReference type="Pfam" id="PF06804">
    <property type="entry name" value="Lipoprotein_18"/>
    <property type="match status" value="1"/>
</dbReference>
<dbReference type="EMBL" id="AAOF01000003">
    <property type="protein sequence ID" value="EAR22533.1"/>
    <property type="molecule type" value="Genomic_DNA"/>
</dbReference>
<keyword evidence="3" id="KW-0449">Lipoprotein</keyword>
<dbReference type="Proteomes" id="UP000003374">
    <property type="component" value="Unassembled WGS sequence"/>
</dbReference>
<dbReference type="AlphaFoldDB" id="A4BPN2"/>
<feature type="signal peptide" evidence="2">
    <location>
        <begin position="1"/>
        <end position="24"/>
    </location>
</feature>
<feature type="region of interest" description="Disordered" evidence="1">
    <location>
        <begin position="55"/>
        <end position="75"/>
    </location>
</feature>
<sequence>MSWLLPVVLAIVSLLALTTGCMSAKDSVSDEALSGSLTLPPDLKPVQNSTAMAIPAEPAGSTGNDQRRDNGEPVLPKPDYVTLHWNGHERWLDVAAPPSQVWRWLGHFVKRHALDLTRSDPRLGFMETAWFYSAPPLTRGLLAPSVVDRTAASVADRYLIRVEEGDQPDTAEVFVTQRRLVRDEQGKWRLDDADRFLEAEFMRALLLELGGGATAASAPSLVQANPDAAQPKVQQLADGTSALVLHDQFFEAWRRIGLALDRAGFTVVDRDRSARHYFVRYDTRAEQGPKDKGLLDTVAFWREEIPDTVEKYRIDLTEVNDGTQVTIHRFDGAPATEGVTGKILGLVEEQLH</sequence>
<keyword evidence="4" id="KW-1185">Reference proteome</keyword>
<evidence type="ECO:0000313" key="4">
    <source>
        <dbReference type="Proteomes" id="UP000003374"/>
    </source>
</evidence>
<dbReference type="Gene3D" id="3.30.310.170">
    <property type="entry name" value="Outer membrane protein assembly factor BamC"/>
    <property type="match status" value="1"/>
</dbReference>
<dbReference type="RefSeq" id="WP_005003032.1">
    <property type="nucleotide sequence ID" value="NZ_CH672427.1"/>
</dbReference>
<accession>A4BPN2</accession>
<organism evidence="3 4">
    <name type="scientific">Nitrococcus mobilis Nb-231</name>
    <dbReference type="NCBI Taxonomy" id="314278"/>
    <lineage>
        <taxon>Bacteria</taxon>
        <taxon>Pseudomonadati</taxon>
        <taxon>Pseudomonadota</taxon>
        <taxon>Gammaproteobacteria</taxon>
        <taxon>Chromatiales</taxon>
        <taxon>Ectothiorhodospiraceae</taxon>
        <taxon>Nitrococcus</taxon>
    </lineage>
</organism>
<name>A4BPN2_9GAMM</name>
<evidence type="ECO:0000313" key="3">
    <source>
        <dbReference type="EMBL" id="EAR22533.1"/>
    </source>
</evidence>
<comment type="caution">
    <text evidence="3">The sequence shown here is derived from an EMBL/GenBank/DDBJ whole genome shotgun (WGS) entry which is preliminary data.</text>
</comment>
<dbReference type="HOGENOM" id="CLU_056157_0_0_6"/>
<protein>
    <submittedName>
        <fullName evidence="3">NlpBDapX lipoprotein</fullName>
    </submittedName>
</protein>
<gene>
    <name evidence="3" type="ORF">NB231_12374</name>
</gene>
<dbReference type="InterPro" id="IPR042268">
    <property type="entry name" value="BamC_C"/>
</dbReference>
<evidence type="ECO:0000256" key="2">
    <source>
        <dbReference type="SAM" id="SignalP"/>
    </source>
</evidence>
<keyword evidence="2" id="KW-0732">Signal</keyword>
<dbReference type="OrthoDB" id="9772575at2"/>
<feature type="chain" id="PRO_5002666790" evidence="2">
    <location>
        <begin position="25"/>
        <end position="352"/>
    </location>
</feature>
<evidence type="ECO:0000256" key="1">
    <source>
        <dbReference type="SAM" id="MobiDB-lite"/>
    </source>
</evidence>
<dbReference type="InterPro" id="IPR010653">
    <property type="entry name" value="NlpB/DapX"/>
</dbReference>